<evidence type="ECO:0000256" key="4">
    <source>
        <dbReference type="ARBA" id="ARBA00022528"/>
    </source>
</evidence>
<reference evidence="29 44" key="1">
    <citation type="submission" date="2024-02" db="EMBL/GenBank/DDBJ databases">
        <title>de novo genome assembly of Solanum bulbocastanum strain 11H21.</title>
        <authorList>
            <person name="Hosaka A.J."/>
        </authorList>
    </citation>
    <scope>NUCLEOTIDE SEQUENCE [LARGE SCALE GENOMIC DNA]</scope>
    <source>
        <tissue evidence="29">Young leaves</tissue>
    </source>
</reference>
<dbReference type="EMBL" id="JBANQN010000951">
    <property type="protein sequence ID" value="KAK6769026.1"/>
    <property type="molecule type" value="Genomic_DNA"/>
</dbReference>
<dbReference type="EMBL" id="JBANQN010000133">
    <property type="protein sequence ID" value="KAK6771950.1"/>
    <property type="molecule type" value="Genomic_DNA"/>
</dbReference>
<dbReference type="Pfam" id="PF19530">
    <property type="entry name" value="Ndh2_N"/>
    <property type="match status" value="1"/>
</dbReference>
<sequence length="468" mass="52474">METFHLLLFDGSLIFPECILIFGLILLLMIDSTSDQKDIPWLYFISSTSLVMSITALLFRWREEPMISFSGNFQTNNFNEIFQFLILLCSTLCIPLSVEYIECTEMAITEFLLFVLTATLGGMFLCGANDLITIFVAPECFSLCSYLLSGYTKKDVRSNEATMKYLLMGGASSSILVHGFSWLYGSSGGEIELQEIVNGLINTQIMILGNLIAITQTSMKRMLAYSSIGQIGYVIIGIIVGDSNDGYASMITYMLFYISMNLGTFACIVLFGLRTGTDNIRDYAGLYTKDPFLALSLALCLLSLGGLPPLAGFFGKLYLFWCGWQAGLYFLVLIGLLTSVVSIYYYLKIIKLLMTGRNQEITPHVRNYRRSPLRSNNSIELTGPSMLPPEAEPRISSRESPNCSRATRKRFFNQKEFGSDVGYLSRSFRNSIIDDGIIKDFTFSNSVYSIVEDTIFSEEFAMIYLIHA</sequence>
<keyword evidence="3" id="KW-0813">Transport</keyword>
<evidence type="ECO:0000313" key="35">
    <source>
        <dbReference type="EMBL" id="KAK6770992.1"/>
    </source>
</evidence>
<evidence type="ECO:0000256" key="7">
    <source>
        <dbReference type="ARBA" id="ARBA00022967"/>
    </source>
</evidence>
<evidence type="ECO:0000256" key="8">
    <source>
        <dbReference type="ARBA" id="ARBA00022989"/>
    </source>
</evidence>
<evidence type="ECO:0000313" key="40">
    <source>
        <dbReference type="EMBL" id="KAK6771852.1"/>
    </source>
</evidence>
<feature type="region of interest" description="Disordered" evidence="14">
    <location>
        <begin position="376"/>
        <end position="401"/>
    </location>
</feature>
<evidence type="ECO:0000256" key="5">
    <source>
        <dbReference type="ARBA" id="ARBA00022640"/>
    </source>
</evidence>
<dbReference type="GO" id="GO:0009535">
    <property type="term" value="C:chloroplast thylakoid membrane"/>
    <property type="evidence" value="ECO:0007669"/>
    <property type="project" value="UniProtKB-SubCell"/>
</dbReference>
<dbReference type="Proteomes" id="UP001371456">
    <property type="component" value="Unassembled WGS sequence"/>
</dbReference>
<accession>A0AAN8XYB1</accession>
<feature type="transmembrane region" description="Helical" evidence="15">
    <location>
        <begin position="41"/>
        <end position="61"/>
    </location>
</feature>
<keyword evidence="5" id="KW-0934">Plastid</keyword>
<evidence type="ECO:0000313" key="25">
    <source>
        <dbReference type="EMBL" id="KAK6769026.1"/>
    </source>
</evidence>
<evidence type="ECO:0000313" key="29">
    <source>
        <dbReference type="EMBL" id="KAK6770233.1"/>
    </source>
</evidence>
<dbReference type="EMBL" id="JBANQN010000900">
    <property type="protein sequence ID" value="KAK6769173.1"/>
    <property type="molecule type" value="Genomic_DNA"/>
</dbReference>
<protein>
    <recommendedName>
        <fullName evidence="45">NADH-plastoquinone oxidoreductase subunit 2</fullName>
    </recommendedName>
</protein>
<evidence type="ECO:0000256" key="1">
    <source>
        <dbReference type="ARBA" id="ARBA00004141"/>
    </source>
</evidence>
<evidence type="ECO:0000313" key="44">
    <source>
        <dbReference type="Proteomes" id="UP001371456"/>
    </source>
</evidence>
<feature type="transmembrane region" description="Helical" evidence="15">
    <location>
        <begin position="81"/>
        <end position="101"/>
    </location>
</feature>
<keyword evidence="7" id="KW-1278">Translocase</keyword>
<feature type="transmembrane region" description="Helical" evidence="15">
    <location>
        <begin position="222"/>
        <end position="241"/>
    </location>
</feature>
<dbReference type="EMBL" id="JBANQN010000690">
    <property type="protein sequence ID" value="KAK6769795.1"/>
    <property type="molecule type" value="Genomic_DNA"/>
</dbReference>
<evidence type="ECO:0000313" key="21">
    <source>
        <dbReference type="EMBL" id="KAK6768040.1"/>
    </source>
</evidence>
<evidence type="ECO:0000313" key="33">
    <source>
        <dbReference type="EMBL" id="KAK6770945.1"/>
    </source>
</evidence>
<evidence type="ECO:0000313" key="43">
    <source>
        <dbReference type="EMBL" id="KAK6772400.1"/>
    </source>
</evidence>
<dbReference type="EMBL" id="JBANQN010000298">
    <property type="protein sequence ID" value="KAK6771212.1"/>
    <property type="molecule type" value="Genomic_DNA"/>
</dbReference>
<dbReference type="EMBL" id="JBANQN010001093">
    <property type="protein sequence ID" value="KAK6768588.1"/>
    <property type="molecule type" value="Genomic_DNA"/>
</dbReference>
<evidence type="ECO:0000256" key="2">
    <source>
        <dbReference type="ARBA" id="ARBA00004334"/>
    </source>
</evidence>
<evidence type="ECO:0000259" key="16">
    <source>
        <dbReference type="Pfam" id="PF00361"/>
    </source>
</evidence>
<dbReference type="InterPro" id="IPR045693">
    <property type="entry name" value="Ndh2_N"/>
</dbReference>
<dbReference type="PANTHER" id="PTHR22773">
    <property type="entry name" value="NADH DEHYDROGENASE"/>
    <property type="match status" value="1"/>
</dbReference>
<evidence type="ECO:0000256" key="14">
    <source>
        <dbReference type="SAM" id="MobiDB-lite"/>
    </source>
</evidence>
<comment type="caution">
    <text evidence="29">The sequence shown here is derived from an EMBL/GenBank/DDBJ whole genome shotgun (WGS) entry which is preliminary data.</text>
</comment>
<dbReference type="EMBL" id="JBANQN010000509">
    <property type="protein sequence ID" value="KAK6770406.1"/>
    <property type="molecule type" value="Genomic_DNA"/>
</dbReference>
<dbReference type="EMBL" id="JBANQN010001140">
    <property type="protein sequence ID" value="KAK6768441.1"/>
    <property type="molecule type" value="Genomic_DNA"/>
</dbReference>
<evidence type="ECO:0000313" key="36">
    <source>
        <dbReference type="EMBL" id="KAK6771212.1"/>
    </source>
</evidence>
<evidence type="ECO:0000313" key="22">
    <source>
        <dbReference type="EMBL" id="KAK6768441.1"/>
    </source>
</evidence>
<dbReference type="EMBL" id="JBANQN010000972">
    <property type="protein sequence ID" value="KAK6768955.1"/>
    <property type="molecule type" value="Genomic_DNA"/>
</dbReference>
<feature type="transmembrane region" description="Helical" evidence="15">
    <location>
        <begin position="6"/>
        <end position="29"/>
    </location>
</feature>
<evidence type="ECO:0000256" key="13">
    <source>
        <dbReference type="ARBA" id="ARBA00048026"/>
    </source>
</evidence>
<dbReference type="EMBL" id="JBANQN010000240">
    <property type="protein sequence ID" value="KAK6771453.1"/>
    <property type="molecule type" value="Genomic_DNA"/>
</dbReference>
<evidence type="ECO:0000313" key="19">
    <source>
        <dbReference type="EMBL" id="KAK6767897.1"/>
    </source>
</evidence>
<dbReference type="EMBL" id="JBANQN010000207">
    <property type="protein sequence ID" value="KAK6771584.1"/>
    <property type="molecule type" value="Genomic_DNA"/>
</dbReference>
<evidence type="ECO:0000313" key="26">
    <source>
        <dbReference type="EMBL" id="KAK6769173.1"/>
    </source>
</evidence>
<keyword evidence="44" id="KW-1185">Reference proteome</keyword>
<evidence type="ECO:0000313" key="24">
    <source>
        <dbReference type="EMBL" id="KAK6768955.1"/>
    </source>
</evidence>
<evidence type="ECO:0000313" key="32">
    <source>
        <dbReference type="EMBL" id="KAK6770670.1"/>
    </source>
</evidence>
<keyword evidence="11 15" id="KW-0472">Membrane</keyword>
<dbReference type="InterPro" id="IPR001750">
    <property type="entry name" value="ND/Mrp_TM"/>
</dbReference>
<evidence type="ECO:0000313" key="23">
    <source>
        <dbReference type="EMBL" id="KAK6768588.1"/>
    </source>
</evidence>
<dbReference type="EMBL" id="JBANQN010000369">
    <property type="protein sequence ID" value="KAK6770945.1"/>
    <property type="molecule type" value="Genomic_DNA"/>
</dbReference>
<feature type="transmembrane region" description="Helical" evidence="15">
    <location>
        <begin position="108"/>
        <end position="125"/>
    </location>
</feature>
<feature type="domain" description="NADH:quinone oxidoreductase/Mrp antiporter transmembrane" evidence="16">
    <location>
        <begin position="205"/>
        <end position="341"/>
    </location>
</feature>
<dbReference type="EMBL" id="JBANQN010000154">
    <property type="protein sequence ID" value="KAK6771852.1"/>
    <property type="molecule type" value="Genomic_DNA"/>
</dbReference>
<evidence type="ECO:0000313" key="42">
    <source>
        <dbReference type="EMBL" id="KAK6771950.1"/>
    </source>
</evidence>
<name>A0AAN8XYB1_SOLBU</name>
<feature type="transmembrane region" description="Helical" evidence="15">
    <location>
        <begin position="247"/>
        <end position="271"/>
    </location>
</feature>
<dbReference type="AlphaFoldDB" id="A0AAN8XYB1"/>
<evidence type="ECO:0000259" key="17">
    <source>
        <dbReference type="Pfam" id="PF19530"/>
    </source>
</evidence>
<feature type="domain" description="NAD(P)H-quinone oxidoreductase subunit 2 N-terminal" evidence="17">
    <location>
        <begin position="1"/>
        <end position="99"/>
    </location>
</feature>
<evidence type="ECO:0000313" key="20">
    <source>
        <dbReference type="EMBL" id="KAK6767993.1"/>
    </source>
</evidence>
<evidence type="ECO:0000256" key="11">
    <source>
        <dbReference type="ARBA" id="ARBA00023136"/>
    </source>
</evidence>
<evidence type="ECO:0008006" key="45">
    <source>
        <dbReference type="Google" id="ProtNLM"/>
    </source>
</evidence>
<dbReference type="EMBL" id="JBANQN010000059">
    <property type="protein sequence ID" value="KAK6772400.1"/>
    <property type="molecule type" value="Genomic_DNA"/>
</dbReference>
<evidence type="ECO:0000313" key="27">
    <source>
        <dbReference type="EMBL" id="KAK6769730.1"/>
    </source>
</evidence>
<keyword evidence="6 15" id="KW-0812">Transmembrane</keyword>
<keyword evidence="9" id="KW-0520">NAD</keyword>
<dbReference type="EMBL" id="JBANQN010000564">
    <property type="protein sequence ID" value="KAK6770233.1"/>
    <property type="molecule type" value="Genomic_DNA"/>
</dbReference>
<organism evidence="29 44">
    <name type="scientific">Solanum bulbocastanum</name>
    <name type="common">Wild potato</name>
    <dbReference type="NCBI Taxonomy" id="147425"/>
    <lineage>
        <taxon>Eukaryota</taxon>
        <taxon>Viridiplantae</taxon>
        <taxon>Streptophyta</taxon>
        <taxon>Embryophyta</taxon>
        <taxon>Tracheophyta</taxon>
        <taxon>Spermatophyta</taxon>
        <taxon>Magnoliopsida</taxon>
        <taxon>eudicotyledons</taxon>
        <taxon>Gunneridae</taxon>
        <taxon>Pentapetalae</taxon>
        <taxon>asterids</taxon>
        <taxon>lamiids</taxon>
        <taxon>Solanales</taxon>
        <taxon>Solanaceae</taxon>
        <taxon>Solanoideae</taxon>
        <taxon>Solaneae</taxon>
        <taxon>Solanum</taxon>
    </lineage>
</organism>
<evidence type="ECO:0000313" key="30">
    <source>
        <dbReference type="EMBL" id="KAK6770289.1"/>
    </source>
</evidence>
<dbReference type="EMBL" id="JBANQN010000709">
    <property type="protein sequence ID" value="KAK6769730.1"/>
    <property type="molecule type" value="Genomic_DNA"/>
</dbReference>
<proteinExistence type="predicted"/>
<evidence type="ECO:0000313" key="41">
    <source>
        <dbReference type="EMBL" id="KAK6771861.1"/>
    </source>
</evidence>
<evidence type="ECO:0000256" key="15">
    <source>
        <dbReference type="SAM" id="Phobius"/>
    </source>
</evidence>
<comment type="catalytic activity">
    <reaction evidence="12">
        <text>a plastoquinone + NADPH + (n+1) H(+)(in) = a plastoquinol + NADP(+) + n H(+)(out)</text>
        <dbReference type="Rhea" id="RHEA:42612"/>
        <dbReference type="Rhea" id="RHEA-COMP:9561"/>
        <dbReference type="Rhea" id="RHEA-COMP:9562"/>
        <dbReference type="ChEBI" id="CHEBI:15378"/>
        <dbReference type="ChEBI" id="CHEBI:17757"/>
        <dbReference type="ChEBI" id="CHEBI:57783"/>
        <dbReference type="ChEBI" id="CHEBI:58349"/>
        <dbReference type="ChEBI" id="CHEBI:62192"/>
    </reaction>
</comment>
<evidence type="ECO:0000313" key="28">
    <source>
        <dbReference type="EMBL" id="KAK6769795.1"/>
    </source>
</evidence>
<dbReference type="EMBL" id="JBANQN010001455">
    <property type="protein sequence ID" value="KAK6767642.1"/>
    <property type="molecule type" value="Genomic_DNA"/>
</dbReference>
<comment type="catalytic activity">
    <reaction evidence="13">
        <text>a plastoquinone + NADH + (n+1) H(+)(in) = a plastoquinol + NAD(+) + n H(+)(out)</text>
        <dbReference type="Rhea" id="RHEA:42608"/>
        <dbReference type="Rhea" id="RHEA-COMP:9561"/>
        <dbReference type="Rhea" id="RHEA-COMP:9562"/>
        <dbReference type="ChEBI" id="CHEBI:15378"/>
        <dbReference type="ChEBI" id="CHEBI:17757"/>
        <dbReference type="ChEBI" id="CHEBI:57540"/>
        <dbReference type="ChEBI" id="CHEBI:57945"/>
        <dbReference type="ChEBI" id="CHEBI:62192"/>
    </reaction>
</comment>
<dbReference type="EMBL" id="JBANQN010001306">
    <property type="protein sequence ID" value="KAK6767993.1"/>
    <property type="molecule type" value="Genomic_DNA"/>
</dbReference>
<dbReference type="EMBL" id="JBANQN010000357">
    <property type="protein sequence ID" value="KAK6770992.1"/>
    <property type="molecule type" value="Genomic_DNA"/>
</dbReference>
<evidence type="ECO:0000256" key="10">
    <source>
        <dbReference type="ARBA" id="ARBA00023078"/>
    </source>
</evidence>
<evidence type="ECO:0000313" key="39">
    <source>
        <dbReference type="EMBL" id="KAK6771714.1"/>
    </source>
</evidence>
<evidence type="ECO:0000256" key="6">
    <source>
        <dbReference type="ARBA" id="ARBA00022692"/>
    </source>
</evidence>
<keyword evidence="10" id="KW-0793">Thylakoid</keyword>
<evidence type="ECO:0000313" key="31">
    <source>
        <dbReference type="EMBL" id="KAK6770406.1"/>
    </source>
</evidence>
<feature type="transmembrane region" description="Helical" evidence="15">
    <location>
        <begin position="292"/>
        <end position="314"/>
    </location>
</feature>
<evidence type="ECO:0000256" key="3">
    <source>
        <dbReference type="ARBA" id="ARBA00022448"/>
    </source>
</evidence>
<dbReference type="EMBL" id="JBANQN010001289">
    <property type="protein sequence ID" value="KAK6768040.1"/>
    <property type="molecule type" value="Genomic_DNA"/>
</dbReference>
<feature type="transmembrane region" description="Helical" evidence="15">
    <location>
        <begin position="326"/>
        <end position="347"/>
    </location>
</feature>
<evidence type="ECO:0000313" key="37">
    <source>
        <dbReference type="EMBL" id="KAK6771453.1"/>
    </source>
</evidence>
<evidence type="ECO:0000313" key="38">
    <source>
        <dbReference type="EMBL" id="KAK6771584.1"/>
    </source>
</evidence>
<evidence type="ECO:0000313" key="34">
    <source>
        <dbReference type="EMBL" id="KAK6770962.1"/>
    </source>
</evidence>
<evidence type="ECO:0000256" key="12">
    <source>
        <dbReference type="ARBA" id="ARBA00047726"/>
    </source>
</evidence>
<keyword evidence="8 15" id="KW-1133">Transmembrane helix</keyword>
<gene>
    <name evidence="43" type="ORF">RDI58_030359</name>
    <name evidence="42" type="ORF">RDI58_030811</name>
    <name evidence="41" type="ORF">RDI58_030893</name>
    <name evidence="40" type="ORF">RDI58_030906</name>
    <name evidence="39" type="ORF">RDI58_031044</name>
    <name evidence="38" type="ORF">RDI58_031168</name>
    <name evidence="37" type="ORF">RDI58_031302</name>
    <name evidence="36" type="ORF">RDI58_031543</name>
    <name evidence="35" type="ORF">RDI58_031762</name>
    <name evidence="34" type="ORF">RDI58_031792</name>
    <name evidence="33" type="ORF">RDI58_031810</name>
    <name evidence="32" type="ORF">RDI58_032085</name>
    <name evidence="31" type="ORF">RDI58_032349</name>
    <name evidence="30" type="ORF">RDI58_032467</name>
    <name evidence="29" type="ORF">RDI58_032523</name>
    <name evidence="28" type="ORF">RDI58_032964</name>
    <name evidence="27" type="ORF">RDI58_033030</name>
    <name evidence="26" type="ORF">RDI58_033583</name>
    <name evidence="25" type="ORF">RDI58_033733</name>
    <name evidence="24" type="ORF">RDI58_033801</name>
    <name evidence="23" type="ORF">RDI58_034171</name>
    <name evidence="22" type="ORF">RDI58_034314</name>
    <name evidence="21" type="ORF">RDI58_034719</name>
    <name evidence="20" type="ORF">RDI58_034764</name>
    <name evidence="19" type="ORF">RDI58_034861</name>
    <name evidence="18" type="ORF">RDI58_035115</name>
</gene>
<dbReference type="EMBL" id="JBANQN010000544">
    <property type="protein sequence ID" value="KAK6770289.1"/>
    <property type="molecule type" value="Genomic_DNA"/>
</dbReference>
<comment type="subcellular location">
    <subcellularLocation>
        <location evidence="1">Membrane</location>
        <topology evidence="1">Multi-pass membrane protein</topology>
    </subcellularLocation>
    <subcellularLocation>
        <location evidence="2">Plastid</location>
        <location evidence="2">Chloroplast thylakoid membrane</location>
    </subcellularLocation>
</comment>
<evidence type="ECO:0000313" key="18">
    <source>
        <dbReference type="EMBL" id="KAK6767642.1"/>
    </source>
</evidence>
<dbReference type="EMBL" id="JBANQN010000151">
    <property type="protein sequence ID" value="KAK6771861.1"/>
    <property type="molecule type" value="Genomic_DNA"/>
</dbReference>
<dbReference type="Pfam" id="PF00361">
    <property type="entry name" value="Proton_antipo_M"/>
    <property type="match status" value="2"/>
</dbReference>
<dbReference type="EMBL" id="JBANQN010000439">
    <property type="protein sequence ID" value="KAK6770670.1"/>
    <property type="molecule type" value="Genomic_DNA"/>
</dbReference>
<dbReference type="EMBL" id="JBANQN010001345">
    <property type="protein sequence ID" value="KAK6767897.1"/>
    <property type="molecule type" value="Genomic_DNA"/>
</dbReference>
<keyword evidence="4" id="KW-0150">Chloroplast</keyword>
<evidence type="ECO:0000256" key="9">
    <source>
        <dbReference type="ARBA" id="ARBA00023027"/>
    </source>
</evidence>
<feature type="domain" description="NADH:quinone oxidoreductase/Mrp antiporter transmembrane" evidence="16">
    <location>
        <begin position="128"/>
        <end position="199"/>
    </location>
</feature>
<dbReference type="EMBL" id="JBANQN010000364">
    <property type="protein sequence ID" value="KAK6770962.1"/>
    <property type="molecule type" value="Genomic_DNA"/>
</dbReference>
<dbReference type="EMBL" id="JBANQN010000182">
    <property type="protein sequence ID" value="KAK6771714.1"/>
    <property type="molecule type" value="Genomic_DNA"/>
</dbReference>